<organism evidence="1">
    <name type="scientific">Myoviridae sp. ctJ2i1</name>
    <dbReference type="NCBI Taxonomy" id="2825079"/>
    <lineage>
        <taxon>Viruses</taxon>
        <taxon>Duplodnaviria</taxon>
        <taxon>Heunggongvirae</taxon>
        <taxon>Uroviricota</taxon>
        <taxon>Caudoviricetes</taxon>
    </lineage>
</organism>
<dbReference type="EMBL" id="BK016182">
    <property type="protein sequence ID" value="DAG00614.1"/>
    <property type="molecule type" value="Genomic_DNA"/>
</dbReference>
<proteinExistence type="predicted"/>
<protein>
    <submittedName>
        <fullName evidence="1">Uncharacterized protein</fullName>
    </submittedName>
</protein>
<evidence type="ECO:0000313" key="1">
    <source>
        <dbReference type="EMBL" id="DAG00614.1"/>
    </source>
</evidence>
<name>A0A8S5V1K7_9CAUD</name>
<sequence length="42" mass="5200">MDNQQRSFIFYMKNVQRLDLVRVVHYKRLIVEVVSPKFLFLE</sequence>
<accession>A0A8S5V1K7</accession>
<reference evidence="1" key="1">
    <citation type="journal article" date="2021" name="Proc. Natl. Acad. Sci. U.S.A.">
        <title>A Catalog of Tens of Thousands of Viruses from Human Metagenomes Reveals Hidden Associations with Chronic Diseases.</title>
        <authorList>
            <person name="Tisza M.J."/>
            <person name="Buck C.B."/>
        </authorList>
    </citation>
    <scope>NUCLEOTIDE SEQUENCE</scope>
    <source>
        <strain evidence="1">CtJ2i1</strain>
    </source>
</reference>